<dbReference type="PROSITE" id="PS50949">
    <property type="entry name" value="HTH_GNTR"/>
    <property type="match status" value="1"/>
</dbReference>
<name>A0A317PNZ4_9HYPH</name>
<dbReference type="GO" id="GO:0003677">
    <property type="term" value="F:DNA binding"/>
    <property type="evidence" value="ECO:0007669"/>
    <property type="project" value="UniProtKB-KW"/>
</dbReference>
<dbReference type="SUPFAM" id="SSF46785">
    <property type="entry name" value="Winged helix' DNA-binding domain"/>
    <property type="match status" value="1"/>
</dbReference>
<gene>
    <name evidence="5" type="ORF">DFR52_102361</name>
</gene>
<dbReference type="InterPro" id="IPR036388">
    <property type="entry name" value="WH-like_DNA-bd_sf"/>
</dbReference>
<sequence>MDKAFRDMDLIAPQLFEQLRSAIVEMRLAPGSALSEKEVSERYGVSRQPVREAFIKLSEAGLVEVRPSRGTFVRKISVREVADARFVREAVECSLVRYACRFITDADCDSLRGLVDNQKRAALANDFASFNANDEDFHRCIGNIVQCDYALRTVVGARNQIDRVRFLSLGDATPMQTLISQHGDIVAALAARDADAAERAMRRHLREVLIALPRLARANPDIFKDYDLPAHTLLLMPDEDAVAPPVGQAGRE</sequence>
<keyword evidence="6" id="KW-1185">Reference proteome</keyword>
<dbReference type="AlphaFoldDB" id="A0A317PNZ4"/>
<dbReference type="PANTHER" id="PTHR43537:SF6">
    <property type="entry name" value="HTH-TYPE TRANSCRIPTIONAL REPRESSOR RSPR"/>
    <property type="match status" value="1"/>
</dbReference>
<dbReference type="Pfam" id="PF07729">
    <property type="entry name" value="FCD"/>
    <property type="match status" value="1"/>
</dbReference>
<evidence type="ECO:0000313" key="5">
    <source>
        <dbReference type="EMBL" id="PWW01698.1"/>
    </source>
</evidence>
<dbReference type="InterPro" id="IPR000524">
    <property type="entry name" value="Tscrpt_reg_HTH_GntR"/>
</dbReference>
<dbReference type="InterPro" id="IPR008920">
    <property type="entry name" value="TF_FadR/GntR_C"/>
</dbReference>
<dbReference type="SMART" id="SM00345">
    <property type="entry name" value="HTH_GNTR"/>
    <property type="match status" value="1"/>
</dbReference>
<dbReference type="SMART" id="SM00895">
    <property type="entry name" value="FCD"/>
    <property type="match status" value="1"/>
</dbReference>
<reference evidence="5 6" key="1">
    <citation type="submission" date="2018-05" db="EMBL/GenBank/DDBJ databases">
        <title>Genomic Encyclopedia of Type Strains, Phase IV (KMG-IV): sequencing the most valuable type-strain genomes for metagenomic binning, comparative biology and taxonomic classification.</title>
        <authorList>
            <person name="Goeker M."/>
        </authorList>
    </citation>
    <scope>NUCLEOTIDE SEQUENCE [LARGE SCALE GENOMIC DNA]</scope>
    <source>
        <strain evidence="5 6">DSM 16791</strain>
    </source>
</reference>
<evidence type="ECO:0000256" key="3">
    <source>
        <dbReference type="ARBA" id="ARBA00023163"/>
    </source>
</evidence>
<dbReference type="InterPro" id="IPR036390">
    <property type="entry name" value="WH_DNA-bd_sf"/>
</dbReference>
<dbReference type="EMBL" id="QGTR01000002">
    <property type="protein sequence ID" value="PWW01698.1"/>
    <property type="molecule type" value="Genomic_DNA"/>
</dbReference>
<protein>
    <submittedName>
        <fullName evidence="5">DNA-binding GntR family transcriptional regulator</fullName>
    </submittedName>
</protein>
<evidence type="ECO:0000259" key="4">
    <source>
        <dbReference type="PROSITE" id="PS50949"/>
    </source>
</evidence>
<dbReference type="SUPFAM" id="SSF48008">
    <property type="entry name" value="GntR ligand-binding domain-like"/>
    <property type="match status" value="1"/>
</dbReference>
<dbReference type="PANTHER" id="PTHR43537">
    <property type="entry name" value="TRANSCRIPTIONAL REGULATOR, GNTR FAMILY"/>
    <property type="match status" value="1"/>
</dbReference>
<evidence type="ECO:0000313" key="6">
    <source>
        <dbReference type="Proteomes" id="UP000246352"/>
    </source>
</evidence>
<proteinExistence type="predicted"/>
<keyword evidence="2 5" id="KW-0238">DNA-binding</keyword>
<dbReference type="RefSeq" id="WP_110031476.1">
    <property type="nucleotide sequence ID" value="NZ_QGTR01000002.1"/>
</dbReference>
<organism evidence="5 6">
    <name type="scientific">Hoeflea marina</name>
    <dbReference type="NCBI Taxonomy" id="274592"/>
    <lineage>
        <taxon>Bacteria</taxon>
        <taxon>Pseudomonadati</taxon>
        <taxon>Pseudomonadota</taxon>
        <taxon>Alphaproteobacteria</taxon>
        <taxon>Hyphomicrobiales</taxon>
        <taxon>Rhizobiaceae</taxon>
        <taxon>Hoeflea</taxon>
    </lineage>
</organism>
<dbReference type="InterPro" id="IPR011711">
    <property type="entry name" value="GntR_C"/>
</dbReference>
<dbReference type="Gene3D" id="1.10.10.10">
    <property type="entry name" value="Winged helix-like DNA-binding domain superfamily/Winged helix DNA-binding domain"/>
    <property type="match status" value="1"/>
</dbReference>
<dbReference type="PRINTS" id="PR00035">
    <property type="entry name" value="HTHGNTR"/>
</dbReference>
<accession>A0A317PNZ4</accession>
<keyword evidence="1" id="KW-0805">Transcription regulation</keyword>
<dbReference type="Proteomes" id="UP000246352">
    <property type="component" value="Unassembled WGS sequence"/>
</dbReference>
<feature type="domain" description="HTH gntR-type" evidence="4">
    <location>
        <begin position="9"/>
        <end position="76"/>
    </location>
</feature>
<evidence type="ECO:0000256" key="2">
    <source>
        <dbReference type="ARBA" id="ARBA00023125"/>
    </source>
</evidence>
<dbReference type="CDD" id="cd07377">
    <property type="entry name" value="WHTH_GntR"/>
    <property type="match status" value="1"/>
</dbReference>
<dbReference type="Gene3D" id="1.20.120.530">
    <property type="entry name" value="GntR ligand-binding domain-like"/>
    <property type="match status" value="1"/>
</dbReference>
<keyword evidence="3" id="KW-0804">Transcription</keyword>
<dbReference type="OrthoDB" id="9788098at2"/>
<dbReference type="GO" id="GO:0003700">
    <property type="term" value="F:DNA-binding transcription factor activity"/>
    <property type="evidence" value="ECO:0007669"/>
    <property type="project" value="InterPro"/>
</dbReference>
<evidence type="ECO:0000256" key="1">
    <source>
        <dbReference type="ARBA" id="ARBA00023015"/>
    </source>
</evidence>
<comment type="caution">
    <text evidence="5">The sequence shown here is derived from an EMBL/GenBank/DDBJ whole genome shotgun (WGS) entry which is preliminary data.</text>
</comment>
<dbReference type="Pfam" id="PF00392">
    <property type="entry name" value="GntR"/>
    <property type="match status" value="1"/>
</dbReference>